<dbReference type="EMBL" id="MU853754">
    <property type="protein sequence ID" value="KAK3945565.1"/>
    <property type="molecule type" value="Genomic_DNA"/>
</dbReference>
<evidence type="ECO:0000256" key="4">
    <source>
        <dbReference type="ARBA" id="ARBA00024778"/>
    </source>
</evidence>
<feature type="region of interest" description="Disordered" evidence="6">
    <location>
        <begin position="243"/>
        <end position="297"/>
    </location>
</feature>
<accession>A0AAN6NGW9</accession>
<evidence type="ECO:0000256" key="2">
    <source>
        <dbReference type="ARBA" id="ARBA00019062"/>
    </source>
</evidence>
<dbReference type="InterPro" id="IPR041195">
    <property type="entry name" value="Rnh202_N"/>
</dbReference>
<feature type="domain" description="Rnh202 triple barrel" evidence="8">
    <location>
        <begin position="49"/>
        <end position="131"/>
    </location>
</feature>
<feature type="compositionally biased region" description="Low complexity" evidence="6">
    <location>
        <begin position="9"/>
        <end position="30"/>
    </location>
</feature>
<evidence type="ECO:0000313" key="10">
    <source>
        <dbReference type="Proteomes" id="UP001303473"/>
    </source>
</evidence>
<dbReference type="Proteomes" id="UP001303473">
    <property type="component" value="Unassembled WGS sequence"/>
</dbReference>
<comment type="caution">
    <text evidence="9">The sequence shown here is derived from an EMBL/GenBank/DDBJ whole genome shotgun (WGS) entry which is preliminary data.</text>
</comment>
<keyword evidence="3" id="KW-0539">Nucleus</keyword>
<dbReference type="Pfam" id="PF17745">
    <property type="entry name" value="Ydr279_N"/>
    <property type="match status" value="1"/>
</dbReference>
<feature type="compositionally biased region" description="Low complexity" evidence="6">
    <location>
        <begin position="267"/>
        <end position="297"/>
    </location>
</feature>
<reference evidence="10" key="1">
    <citation type="journal article" date="2023" name="Mol. Phylogenet. Evol.">
        <title>Genome-scale phylogeny and comparative genomics of the fungal order Sordariales.</title>
        <authorList>
            <person name="Hensen N."/>
            <person name="Bonometti L."/>
            <person name="Westerberg I."/>
            <person name="Brannstrom I.O."/>
            <person name="Guillou S."/>
            <person name="Cros-Aarteil S."/>
            <person name="Calhoun S."/>
            <person name="Haridas S."/>
            <person name="Kuo A."/>
            <person name="Mondo S."/>
            <person name="Pangilinan J."/>
            <person name="Riley R."/>
            <person name="LaButti K."/>
            <person name="Andreopoulos B."/>
            <person name="Lipzen A."/>
            <person name="Chen C."/>
            <person name="Yan M."/>
            <person name="Daum C."/>
            <person name="Ng V."/>
            <person name="Clum A."/>
            <person name="Steindorff A."/>
            <person name="Ohm R.A."/>
            <person name="Martin F."/>
            <person name="Silar P."/>
            <person name="Natvig D.O."/>
            <person name="Lalanne C."/>
            <person name="Gautier V."/>
            <person name="Ament-Velasquez S.L."/>
            <person name="Kruys A."/>
            <person name="Hutchinson M.I."/>
            <person name="Powell A.J."/>
            <person name="Barry K."/>
            <person name="Miller A.N."/>
            <person name="Grigoriev I.V."/>
            <person name="Debuchy R."/>
            <person name="Gladieux P."/>
            <person name="Hiltunen Thoren M."/>
            <person name="Johannesson H."/>
        </authorList>
    </citation>
    <scope>NUCLEOTIDE SEQUENCE [LARGE SCALE GENOMIC DNA]</scope>
    <source>
        <strain evidence="10">CBS 340.73</strain>
    </source>
</reference>
<organism evidence="9 10">
    <name type="scientific">Diplogelasinospora grovesii</name>
    <dbReference type="NCBI Taxonomy" id="303347"/>
    <lineage>
        <taxon>Eukaryota</taxon>
        <taxon>Fungi</taxon>
        <taxon>Dikarya</taxon>
        <taxon>Ascomycota</taxon>
        <taxon>Pezizomycotina</taxon>
        <taxon>Sordariomycetes</taxon>
        <taxon>Sordariomycetidae</taxon>
        <taxon>Sordariales</taxon>
        <taxon>Diplogelasinosporaceae</taxon>
        <taxon>Diplogelasinospora</taxon>
    </lineage>
</organism>
<dbReference type="Gene3D" id="1.10.20.120">
    <property type="match status" value="1"/>
</dbReference>
<evidence type="ECO:0000256" key="5">
    <source>
        <dbReference type="ARBA" id="ARBA00033464"/>
    </source>
</evidence>
<dbReference type="CDD" id="cd09270">
    <property type="entry name" value="RNase_H2-B"/>
    <property type="match status" value="1"/>
</dbReference>
<dbReference type="GO" id="GO:0006401">
    <property type="term" value="P:RNA catabolic process"/>
    <property type="evidence" value="ECO:0007669"/>
    <property type="project" value="TreeGrafter"/>
</dbReference>
<comment type="subcellular location">
    <subcellularLocation>
        <location evidence="1">Nucleus</location>
    </subcellularLocation>
</comment>
<evidence type="ECO:0000259" key="8">
    <source>
        <dbReference type="Pfam" id="PF17745"/>
    </source>
</evidence>
<feature type="region of interest" description="Disordered" evidence="6">
    <location>
        <begin position="1"/>
        <end position="30"/>
    </location>
</feature>
<dbReference type="PANTHER" id="PTHR13383">
    <property type="entry name" value="RIBONUCLEASE H2 SUBUNIT B"/>
    <property type="match status" value="1"/>
</dbReference>
<feature type="compositionally biased region" description="Low complexity" evidence="6">
    <location>
        <begin position="245"/>
        <end position="255"/>
    </location>
</feature>
<evidence type="ECO:0000256" key="3">
    <source>
        <dbReference type="ARBA" id="ARBA00023242"/>
    </source>
</evidence>
<feature type="domain" description="Ribonuclease H2 subunit B wHTH" evidence="7">
    <location>
        <begin position="134"/>
        <end position="341"/>
    </location>
</feature>
<evidence type="ECO:0000256" key="6">
    <source>
        <dbReference type="SAM" id="MobiDB-lite"/>
    </source>
</evidence>
<gene>
    <name evidence="9" type="ORF">QBC46DRAFT_371051</name>
</gene>
<dbReference type="InterPro" id="IPR040456">
    <property type="entry name" value="RNase_H2_suB"/>
</dbReference>
<protein>
    <recommendedName>
        <fullName evidence="2">Ribonuclease H2 subunit B</fullName>
    </recommendedName>
    <alternativeName>
        <fullName evidence="5">Ribonuclease HI subunit B</fullName>
    </alternativeName>
</protein>
<proteinExistence type="predicted"/>
<name>A0AAN6NGW9_9PEZI</name>
<feature type="region of interest" description="Disordered" evidence="6">
    <location>
        <begin position="371"/>
        <end position="418"/>
    </location>
</feature>
<sequence>MARTRSKGTAKAAKAADSADNTTTTSAPSSSKTIYALPAEIEKPPQLFVLPEKATSKARIVTLQHPRYARPTRYFVCPEAGFFEFTKIASPKTVPRSWLLAPQHSTDSSTKAGFNAQVTKAADLYVASPVDPLFLLLPALIGADPKKKRMFLSSDDHFDSLRDSSEHFSEIIRLPEIRRLLEARMAAFCDTVDAGDEQMYRLNEDKLAKEILSKAQRMSEGLLPKSMEEKFITKALEAPILGVRSQQSMTTSTSTPVEDGASTPSLESAESQSTVSSVETSATSVSEASTAATAMTEESVGEVVTNAMTASEEVVKLQRLRVACNFICSSYVAPGTAELLKKRIAASKEMADFTALDEYLTQLAKLRADAAAARSSDYSRKHTLDEEEDERAEKRRKKEEEEKTKKGNQSRGVRELKKVNTAGMKKLSEFFKKK</sequence>
<dbReference type="PANTHER" id="PTHR13383:SF11">
    <property type="entry name" value="RIBONUCLEASE H2 SUBUNIT B"/>
    <property type="match status" value="1"/>
</dbReference>
<evidence type="ECO:0000259" key="7">
    <source>
        <dbReference type="Pfam" id="PF09468"/>
    </source>
</evidence>
<keyword evidence="10" id="KW-1185">Reference proteome</keyword>
<dbReference type="InterPro" id="IPR019024">
    <property type="entry name" value="RNase_H2_suB_wHTH"/>
</dbReference>
<dbReference type="GO" id="GO:0032299">
    <property type="term" value="C:ribonuclease H2 complex"/>
    <property type="evidence" value="ECO:0007669"/>
    <property type="project" value="InterPro"/>
</dbReference>
<evidence type="ECO:0000313" key="9">
    <source>
        <dbReference type="EMBL" id="KAK3945565.1"/>
    </source>
</evidence>
<dbReference type="GO" id="GO:0005654">
    <property type="term" value="C:nucleoplasm"/>
    <property type="evidence" value="ECO:0007669"/>
    <property type="project" value="TreeGrafter"/>
</dbReference>
<comment type="function">
    <text evidence="4">Non catalytic subunit of RNase H2, an endonuclease that specifically degrades the RNA of RNA:DNA hybrids. Participates in DNA replication, possibly by mediating the removal of lagging-strand Okazaki fragment RNA primers during DNA replication. Mediates the excision of single ribonucleotides from DNA:RNA duplexes.</text>
</comment>
<evidence type="ECO:0000256" key="1">
    <source>
        <dbReference type="ARBA" id="ARBA00004123"/>
    </source>
</evidence>
<dbReference type="AlphaFoldDB" id="A0AAN6NGW9"/>
<dbReference type="Pfam" id="PF09468">
    <property type="entry name" value="RNase_H2-Ydr279"/>
    <property type="match status" value="1"/>
</dbReference>